<protein>
    <submittedName>
        <fullName evidence="2">Putative CopG family transcriptional regulator</fullName>
    </submittedName>
</protein>
<dbReference type="GO" id="GO:0006355">
    <property type="term" value="P:regulation of DNA-templated transcription"/>
    <property type="evidence" value="ECO:0007669"/>
    <property type="project" value="InterPro"/>
</dbReference>
<dbReference type="RefSeq" id="WP_008444705.1">
    <property type="nucleotide sequence ID" value="NZ_AOJK01000064.1"/>
</dbReference>
<dbReference type="CDD" id="cd22231">
    <property type="entry name" value="RHH_NikR_HicB-like"/>
    <property type="match status" value="1"/>
</dbReference>
<reference evidence="2 3" key="1">
    <citation type="journal article" date="2014" name="PLoS Genet.">
        <title>Phylogenetically driven sequencing of extremely halophilic archaea reveals strategies for static and dynamic osmo-response.</title>
        <authorList>
            <person name="Becker E.A."/>
            <person name="Seitzer P.M."/>
            <person name="Tritt A."/>
            <person name="Larsen D."/>
            <person name="Krusor M."/>
            <person name="Yao A.I."/>
            <person name="Wu D."/>
            <person name="Madern D."/>
            <person name="Eisen J.A."/>
            <person name="Darling A.E."/>
            <person name="Facciotti M.T."/>
        </authorList>
    </citation>
    <scope>NUCLEOTIDE SEQUENCE [LARGE SCALE GENOMIC DNA]</scope>
    <source>
        <strain evidence="2 3">DSM 19288</strain>
    </source>
</reference>
<sequence>MSEASSPPEKTTVNIRMTESFLADVDATWTDLGYNSRSEFVRDVLRDAVKHPEFDRADLKAVAASEVDIQQGRTRDSDAIKAEYGSGDDDR</sequence>
<dbReference type="STRING" id="1227465.C463_13914"/>
<dbReference type="Gene3D" id="1.10.1220.10">
    <property type="entry name" value="Met repressor-like"/>
    <property type="match status" value="1"/>
</dbReference>
<feature type="region of interest" description="Disordered" evidence="1">
    <location>
        <begin position="69"/>
        <end position="91"/>
    </location>
</feature>
<dbReference type="Proteomes" id="UP000011586">
    <property type="component" value="Unassembled WGS sequence"/>
</dbReference>
<evidence type="ECO:0000313" key="3">
    <source>
        <dbReference type="Proteomes" id="UP000011586"/>
    </source>
</evidence>
<dbReference type="OrthoDB" id="25654at2157"/>
<dbReference type="PATRIC" id="fig|1227465.4.peg.2706"/>
<evidence type="ECO:0000256" key="1">
    <source>
        <dbReference type="SAM" id="MobiDB-lite"/>
    </source>
</evidence>
<gene>
    <name evidence="2" type="ORF">C463_13914</name>
</gene>
<proteinExistence type="predicted"/>
<evidence type="ECO:0000313" key="2">
    <source>
        <dbReference type="EMBL" id="ELZ41346.1"/>
    </source>
</evidence>
<dbReference type="AlphaFoldDB" id="M0E0P5"/>
<dbReference type="InterPro" id="IPR013321">
    <property type="entry name" value="Arc_rbn_hlx_hlx"/>
</dbReference>
<dbReference type="InterPro" id="IPR010985">
    <property type="entry name" value="Ribbon_hlx_hlx"/>
</dbReference>
<accession>M0E0P5</accession>
<keyword evidence="3" id="KW-1185">Reference proteome</keyword>
<dbReference type="SUPFAM" id="SSF47598">
    <property type="entry name" value="Ribbon-helix-helix"/>
    <property type="match status" value="1"/>
</dbReference>
<dbReference type="EMBL" id="AOJK01000064">
    <property type="protein sequence ID" value="ELZ41346.1"/>
    <property type="molecule type" value="Genomic_DNA"/>
</dbReference>
<comment type="caution">
    <text evidence="2">The sequence shown here is derived from an EMBL/GenBank/DDBJ whole genome shotgun (WGS) entry which is preliminary data.</text>
</comment>
<name>M0E0P5_9EURY</name>
<organism evidence="2 3">
    <name type="scientific">Halorubrum californiense DSM 19288</name>
    <dbReference type="NCBI Taxonomy" id="1227465"/>
    <lineage>
        <taxon>Archaea</taxon>
        <taxon>Methanobacteriati</taxon>
        <taxon>Methanobacteriota</taxon>
        <taxon>Stenosarchaea group</taxon>
        <taxon>Halobacteria</taxon>
        <taxon>Halobacteriales</taxon>
        <taxon>Haloferacaceae</taxon>
        <taxon>Halorubrum</taxon>
    </lineage>
</organism>